<dbReference type="NCBIfam" id="TIGR00756">
    <property type="entry name" value="PPR"/>
    <property type="match status" value="3"/>
</dbReference>
<dbReference type="EMBL" id="JAJAGQ010000023">
    <property type="protein sequence ID" value="KAJ8527901.1"/>
    <property type="molecule type" value="Genomic_DNA"/>
</dbReference>
<reference evidence="4" key="1">
    <citation type="journal article" date="2023" name="Proc. Natl. Acad. Sci. U.S.A.">
        <title>Genomic and structural basis for evolution of tropane alkaloid biosynthesis.</title>
        <authorList>
            <person name="Wanga Y.-J."/>
            <person name="Taina T."/>
            <person name="Yua J.-Y."/>
            <person name="Lia J."/>
            <person name="Xua B."/>
            <person name="Chenc J."/>
            <person name="D'Auriad J.C."/>
            <person name="Huanga J.-P."/>
            <person name="Huanga S.-X."/>
        </authorList>
    </citation>
    <scope>NUCLEOTIDE SEQUENCE [LARGE SCALE GENOMIC DNA]</scope>
    <source>
        <strain evidence="4">cv. KIB-2019</strain>
    </source>
</reference>
<dbReference type="GO" id="GO:0003723">
    <property type="term" value="F:RNA binding"/>
    <property type="evidence" value="ECO:0007669"/>
    <property type="project" value="InterPro"/>
</dbReference>
<dbReference type="Pfam" id="PF13041">
    <property type="entry name" value="PPR_2"/>
    <property type="match status" value="1"/>
</dbReference>
<evidence type="ECO:0008006" key="5">
    <source>
        <dbReference type="Google" id="ProtNLM"/>
    </source>
</evidence>
<dbReference type="Gene3D" id="1.25.40.10">
    <property type="entry name" value="Tetratricopeptide repeat domain"/>
    <property type="match status" value="3"/>
</dbReference>
<dbReference type="GO" id="GO:0009451">
    <property type="term" value="P:RNA modification"/>
    <property type="evidence" value="ECO:0007669"/>
    <property type="project" value="InterPro"/>
</dbReference>
<keyword evidence="4" id="KW-1185">Reference proteome</keyword>
<dbReference type="AlphaFoldDB" id="A0A9Q1L396"/>
<evidence type="ECO:0000256" key="2">
    <source>
        <dbReference type="PROSITE-ProRule" id="PRU00708"/>
    </source>
</evidence>
<feature type="repeat" description="PPR" evidence="2">
    <location>
        <begin position="136"/>
        <end position="170"/>
    </location>
</feature>
<feature type="repeat" description="PPR" evidence="2">
    <location>
        <begin position="105"/>
        <end position="135"/>
    </location>
</feature>
<accession>A0A9Q1L396</accession>
<dbReference type="Pfam" id="PF20431">
    <property type="entry name" value="E_motif"/>
    <property type="match status" value="1"/>
</dbReference>
<feature type="repeat" description="PPR" evidence="2">
    <location>
        <begin position="49"/>
        <end position="83"/>
    </location>
</feature>
<organism evidence="3 4">
    <name type="scientific">Anisodus acutangulus</name>
    <dbReference type="NCBI Taxonomy" id="402998"/>
    <lineage>
        <taxon>Eukaryota</taxon>
        <taxon>Viridiplantae</taxon>
        <taxon>Streptophyta</taxon>
        <taxon>Embryophyta</taxon>
        <taxon>Tracheophyta</taxon>
        <taxon>Spermatophyta</taxon>
        <taxon>Magnoliopsida</taxon>
        <taxon>eudicotyledons</taxon>
        <taxon>Gunneridae</taxon>
        <taxon>Pentapetalae</taxon>
        <taxon>asterids</taxon>
        <taxon>lamiids</taxon>
        <taxon>Solanales</taxon>
        <taxon>Solanaceae</taxon>
        <taxon>Solanoideae</taxon>
        <taxon>Hyoscyameae</taxon>
        <taxon>Anisodus</taxon>
    </lineage>
</organism>
<proteinExistence type="predicted"/>
<name>A0A9Q1L396_9SOLA</name>
<dbReference type="OrthoDB" id="185373at2759"/>
<dbReference type="Proteomes" id="UP001152561">
    <property type="component" value="Unassembled WGS sequence"/>
</dbReference>
<dbReference type="InterPro" id="IPR046848">
    <property type="entry name" value="E_motif"/>
</dbReference>
<evidence type="ECO:0000256" key="1">
    <source>
        <dbReference type="ARBA" id="ARBA00022737"/>
    </source>
</evidence>
<dbReference type="InterPro" id="IPR011990">
    <property type="entry name" value="TPR-like_helical_dom_sf"/>
</dbReference>
<dbReference type="PANTHER" id="PTHR47926:SF436">
    <property type="entry name" value="PENTATRICOPEPTIDE REPEAT-CONTAINING PROTEIN ELI1, CHLOROPLASTIC-LIKE ISOFORM X2"/>
    <property type="match status" value="1"/>
</dbReference>
<comment type="caution">
    <text evidence="3">The sequence shown here is derived from an EMBL/GenBank/DDBJ whole genome shotgun (WGS) entry which is preliminary data.</text>
</comment>
<dbReference type="InterPro" id="IPR046960">
    <property type="entry name" value="PPR_At4g14850-like_plant"/>
</dbReference>
<gene>
    <name evidence="3" type="ORF">K7X08_015352</name>
</gene>
<protein>
    <recommendedName>
        <fullName evidence="5">Pentatricopeptide repeat-containing protein</fullName>
    </recommendedName>
</protein>
<dbReference type="Pfam" id="PF01535">
    <property type="entry name" value="PPR"/>
    <property type="match status" value="3"/>
</dbReference>
<dbReference type="SUPFAM" id="SSF48452">
    <property type="entry name" value="TPR-like"/>
    <property type="match status" value="1"/>
</dbReference>
<evidence type="ECO:0000313" key="4">
    <source>
        <dbReference type="Proteomes" id="UP001152561"/>
    </source>
</evidence>
<dbReference type="PANTHER" id="PTHR47926">
    <property type="entry name" value="PENTATRICOPEPTIDE REPEAT-CONTAINING PROTEIN"/>
    <property type="match status" value="1"/>
</dbReference>
<dbReference type="InterPro" id="IPR002885">
    <property type="entry name" value="PPR_rpt"/>
</dbReference>
<sequence length="346" mass="38862">MIHGHVFKVGLMNDVYVHASLIITCAQNGEMDDARVDDARELFAEMPVRDVSWNAMILAYAQMARFEEALVLFEEMRNVNVTFGALDLGKWIHAYFDKHYQHLQNTSLWTTLINMYAKCGAIAAAKQVFQGMKTKTLASYNVMISGLAMHGDAHEALELFRKMTEEGMKPDDITFVSVLTACNHAGLVDLGHENFNTMIQSYKYTPKLQHYGCMIDLLGRAGKFDEAMAMIESMEIKPDGAILGSLLGSCKILKNVELGEYAAKNLFELEPENPGAYVLLSNIYAGAGEWDKVALIRTLNDQGMKKVPSCTSIEIDRVVHEFLVSDIKHPQINKIYKMLEPCSRYI</sequence>
<evidence type="ECO:0000313" key="3">
    <source>
        <dbReference type="EMBL" id="KAJ8527901.1"/>
    </source>
</evidence>
<dbReference type="FunFam" id="1.25.40.10:FF:000184">
    <property type="entry name" value="Pentatricopeptide repeat-containing protein, chloroplastic"/>
    <property type="match status" value="1"/>
</dbReference>
<keyword evidence="1" id="KW-0677">Repeat</keyword>
<dbReference type="PROSITE" id="PS51375">
    <property type="entry name" value="PPR"/>
    <property type="match status" value="3"/>
</dbReference>